<protein>
    <recommendedName>
        <fullName evidence="2">EGF-like domain-containing protein</fullName>
    </recommendedName>
</protein>
<dbReference type="PROSITE" id="PS00022">
    <property type="entry name" value="EGF_1"/>
    <property type="match status" value="4"/>
</dbReference>
<comment type="caution">
    <text evidence="1">Lacks conserved residue(s) required for the propagation of feature annotation.</text>
</comment>
<accession>A0A7J7JT23</accession>
<comment type="caution">
    <text evidence="3">The sequence shown here is derived from an EMBL/GenBank/DDBJ whole genome shotgun (WGS) entry which is preliminary data.</text>
</comment>
<keyword evidence="1" id="KW-1015">Disulfide bond</keyword>
<dbReference type="OrthoDB" id="10005154at2759"/>
<gene>
    <name evidence="3" type="ORF">EB796_012655</name>
</gene>
<dbReference type="SMART" id="SM00181">
    <property type="entry name" value="EGF"/>
    <property type="match status" value="8"/>
</dbReference>
<keyword evidence="4" id="KW-1185">Reference proteome</keyword>
<dbReference type="PANTHER" id="PTHR46534">
    <property type="entry name" value="IGGFC_BINDING DOMAIN-CONTAINING PROTEIN"/>
    <property type="match status" value="1"/>
</dbReference>
<dbReference type="PANTHER" id="PTHR46534:SF1">
    <property type="entry name" value="IGGFC-BINDING PROTEIN N-TERMINAL DOMAIN-CONTAINING PROTEIN"/>
    <property type="match status" value="1"/>
</dbReference>
<evidence type="ECO:0000313" key="4">
    <source>
        <dbReference type="Proteomes" id="UP000593567"/>
    </source>
</evidence>
<feature type="disulfide bond" evidence="1">
    <location>
        <begin position="714"/>
        <end position="724"/>
    </location>
</feature>
<dbReference type="InterPro" id="IPR000742">
    <property type="entry name" value="EGF"/>
</dbReference>
<dbReference type="InterPro" id="IPR035234">
    <property type="entry name" value="IgGFc-bd_N"/>
</dbReference>
<dbReference type="PROSITE" id="PS50026">
    <property type="entry name" value="EGF_3"/>
    <property type="match status" value="1"/>
</dbReference>
<dbReference type="EMBL" id="VXIV02001860">
    <property type="protein sequence ID" value="KAF6029045.1"/>
    <property type="molecule type" value="Genomic_DNA"/>
</dbReference>
<feature type="disulfide bond" evidence="1">
    <location>
        <begin position="735"/>
        <end position="744"/>
    </location>
</feature>
<dbReference type="Gene3D" id="2.10.25.10">
    <property type="entry name" value="Laminin"/>
    <property type="match status" value="1"/>
</dbReference>
<feature type="domain" description="EGF-like" evidence="2">
    <location>
        <begin position="710"/>
        <end position="745"/>
    </location>
</feature>
<evidence type="ECO:0000256" key="1">
    <source>
        <dbReference type="PROSITE-ProRule" id="PRU00076"/>
    </source>
</evidence>
<reference evidence="3" key="1">
    <citation type="submission" date="2020-06" db="EMBL/GenBank/DDBJ databases">
        <title>Draft genome of Bugula neritina, a colonial animal packing powerful symbionts and potential medicines.</title>
        <authorList>
            <person name="Rayko M."/>
        </authorList>
    </citation>
    <scope>NUCLEOTIDE SEQUENCE [LARGE SCALE GENOMIC DNA]</scope>
    <source>
        <strain evidence="3">Kwan_BN1</strain>
    </source>
</reference>
<organism evidence="3 4">
    <name type="scientific">Bugula neritina</name>
    <name type="common">Brown bryozoan</name>
    <name type="synonym">Sertularia neritina</name>
    <dbReference type="NCBI Taxonomy" id="10212"/>
    <lineage>
        <taxon>Eukaryota</taxon>
        <taxon>Metazoa</taxon>
        <taxon>Spiralia</taxon>
        <taxon>Lophotrochozoa</taxon>
        <taxon>Bryozoa</taxon>
        <taxon>Gymnolaemata</taxon>
        <taxon>Cheilostomatida</taxon>
        <taxon>Flustrina</taxon>
        <taxon>Buguloidea</taxon>
        <taxon>Bugulidae</taxon>
        <taxon>Bugula</taxon>
    </lineage>
</organism>
<dbReference type="Proteomes" id="UP000593567">
    <property type="component" value="Unassembled WGS sequence"/>
</dbReference>
<keyword evidence="1" id="KW-0245">EGF-like domain</keyword>
<evidence type="ECO:0000313" key="3">
    <source>
        <dbReference type="EMBL" id="KAF6029045.1"/>
    </source>
</evidence>
<proteinExistence type="predicted"/>
<name>A0A7J7JT23_BUGNE</name>
<dbReference type="Pfam" id="PF17517">
    <property type="entry name" value="IgGFc_binding"/>
    <property type="match status" value="1"/>
</dbReference>
<evidence type="ECO:0000259" key="2">
    <source>
        <dbReference type="PROSITE" id="PS50026"/>
    </source>
</evidence>
<sequence length="1314" mass="144454">MCISNIHFCLQHVVFHIALCNIRKDTCACTKNQCPKNSRCEDLVDKGTHHCVCDECWEGPSCNIRKKTCACSNPCPKSASCQDTKSGPVCGCEKCTQGDYCDQPIKSCECNSLCTPGESCRLDSNYLPQCFCEDKCYFGPGCAQRKNTCECYNPCSSDQVCSEVNGQLTCDCLDPCKSGPFCIDTLQTCECLNPCSSTQTCSDGVLGAPPTCTCADPCKYGANCESTLTTCECMPCGKSETCSMVKGEPSCSCTDPCKTGRGCLDTVNSCECNNPCSKQQECYLNTQYELACRCKDSCYRGDYCDELVNTCACSPCSSREICVSKADETKSHCECKDKCYTGQGCLSKVESCECNNPCAEGETCSVDSYQQPSCGCEDSCRTGSGCLEYVNTCRCNSPCNAEQECGVNDSGELYCYCSDPCRTGPYCSEKVQSCECSNPCKAGSLCSDTSTGPSCYCADSCHYGNNCEERHKTCDCTTCGLGEVCTMVGGEPQCACADKCKTGLECATDVQSCECSACLEGEACHMKEGYPQCYCDDPCFTGPGCTDRVNSCECNNPCGTNQECYMNDDYEMSCRCTNPCYEGANCDQKVASCYCSDPCVGYGTCVESITGLMCDDCTDPCNTGAQCRDRRDTCECNSPCDTYEICTDSKDGPQCSCPHCYTGPACSEKVDSCVCNNPCSDYGECRESEYGPVCVCDACWTGERCDVRMETCECTNSCQSHEECTNSGNSHTCACPSCYTGPTCSEKINSCACNNPCKPAGLCKDTSLGTAVCKCDCIGYEECVIDTITEREECRCPSCMYSREGERGCLNRVTNKCDCNSCYGDQEVCVDNDDPQGNVQCKIGNPSSGHAFTVVFEENDTEKSFKEIPLEIYFSSAVWNDGDRTVRVSTPGLPFNHYCFVNETVIVKAKTVYRFPLERCLMQNGTGLEHLAIRITELNNRSISVYGINKDRWTADGFLALPDEKAGTEFQTSSYTPAHIATQFAIVTLYDDTEITMTLADDNNLPSPYNKKGSVYTTKLNAFDTFQVQARCDGIPSFRECRLDLTGTEVISSKPIHIFSGNVRAWVPDIYGKSRDHLIEQILPRDRWGTDFAIVSVPHRVVGDLLQIMAVNGESTICHFYRKFGNQQQEPEIPEKLSLPLEGRYHRIIDIPSNGMYRLKCEKPVFVTQLTKSQDREYLYKNETYHDPVTMTIPPISQFTNNFFLNTPQYTGGLNFEPQPYQTTYALLVAKAGEEEYIRLNQQPITKFVTPWTMLPKSRDSADADLVGAVVVISHGTNIIRNNQGTNFQCVVYGYDDRESYGFPAAMALGKFRA</sequence>